<dbReference type="Proteomes" id="UP000196531">
    <property type="component" value="Unassembled WGS sequence"/>
</dbReference>
<accession>A0A1Y5F4W5</accession>
<gene>
    <name evidence="1" type="ORF">A9Q84_16865</name>
</gene>
<dbReference type="PROSITE" id="PS51257">
    <property type="entry name" value="PROKAR_LIPOPROTEIN"/>
    <property type="match status" value="1"/>
</dbReference>
<protein>
    <recommendedName>
        <fullName evidence="3">Lipoprotein</fullName>
    </recommendedName>
</protein>
<reference evidence="2" key="1">
    <citation type="journal article" date="2017" name="Proc. Natl. Acad. Sci. U.S.A.">
        <title>Simulation of Deepwater Horizon oil plume reveals substrate specialization within a complex community of hydrocarbon-degraders.</title>
        <authorList>
            <person name="Hu P."/>
            <person name="Dubinsky E.A."/>
            <person name="Probst A.J."/>
            <person name="Wang J."/>
            <person name="Sieber C.M.K."/>
            <person name="Tom L.M."/>
            <person name="Gardinali P."/>
            <person name="Banfield J.F."/>
            <person name="Atlas R.M."/>
            <person name="Andersen G.L."/>
        </authorList>
    </citation>
    <scope>NUCLEOTIDE SEQUENCE [LARGE SCALE GENOMIC DNA]</scope>
</reference>
<dbReference type="EMBL" id="MAAO01000008">
    <property type="protein sequence ID" value="OUR95504.1"/>
    <property type="molecule type" value="Genomic_DNA"/>
</dbReference>
<dbReference type="AlphaFoldDB" id="A0A1Y5F4W5"/>
<evidence type="ECO:0008006" key="3">
    <source>
        <dbReference type="Google" id="ProtNLM"/>
    </source>
</evidence>
<comment type="caution">
    <text evidence="1">The sequence shown here is derived from an EMBL/GenBank/DDBJ whole genome shotgun (WGS) entry which is preliminary data.</text>
</comment>
<evidence type="ECO:0000313" key="2">
    <source>
        <dbReference type="Proteomes" id="UP000196531"/>
    </source>
</evidence>
<organism evidence="1 2">
    <name type="scientific">Halobacteriovorax marinus</name>
    <dbReference type="NCBI Taxonomy" id="97084"/>
    <lineage>
        <taxon>Bacteria</taxon>
        <taxon>Pseudomonadati</taxon>
        <taxon>Bdellovibrionota</taxon>
        <taxon>Bacteriovoracia</taxon>
        <taxon>Bacteriovoracales</taxon>
        <taxon>Halobacteriovoraceae</taxon>
        <taxon>Halobacteriovorax</taxon>
    </lineage>
</organism>
<name>A0A1Y5F4W5_9BACT</name>
<evidence type="ECO:0000313" key="1">
    <source>
        <dbReference type="EMBL" id="OUR95504.1"/>
    </source>
</evidence>
<proteinExistence type="predicted"/>
<sequence>MKKFSKIVFLSTLFVGLTSCSLTQIKKDKSVSGTSIDVLRNSESISIAGISKTDIKVKIMTKSGKECLGTFMYKSSYKGYMGISDPKNVYYGKFSPASSSCKDALGENTGNDIALVHFRTGGIFSSAIMGKEFVRICKEKDNHGLCNPHNTFSLSESK</sequence>